<proteinExistence type="predicted"/>
<dbReference type="Proteomes" id="UP000887458">
    <property type="component" value="Unassembled WGS sequence"/>
</dbReference>
<dbReference type="EMBL" id="NJHN03000104">
    <property type="protein sequence ID" value="KAH9414915.1"/>
    <property type="molecule type" value="Genomic_DNA"/>
</dbReference>
<evidence type="ECO:0000313" key="1">
    <source>
        <dbReference type="EMBL" id="KAH9414915.1"/>
    </source>
</evidence>
<name>A0ABQ8IXT6_DERPT</name>
<comment type="caution">
    <text evidence="1">The sequence shown here is derived from an EMBL/GenBank/DDBJ whole genome shotgun (WGS) entry which is preliminary data.</text>
</comment>
<keyword evidence="2" id="KW-1185">Reference proteome</keyword>
<reference evidence="1 2" key="2">
    <citation type="journal article" date="2022" name="Mol. Biol. Evol.">
        <title>Comparative Genomics Reveals Insights into the Divergent Evolution of Astigmatic Mites and Household Pest Adaptations.</title>
        <authorList>
            <person name="Xiong Q."/>
            <person name="Wan A.T."/>
            <person name="Liu X."/>
            <person name="Fung C.S."/>
            <person name="Xiao X."/>
            <person name="Malainual N."/>
            <person name="Hou J."/>
            <person name="Wang L."/>
            <person name="Wang M."/>
            <person name="Yang K.Y."/>
            <person name="Cui Y."/>
            <person name="Leung E.L."/>
            <person name="Nong W."/>
            <person name="Shin S.K."/>
            <person name="Au S.W."/>
            <person name="Jeong K.Y."/>
            <person name="Chew F.T."/>
            <person name="Hui J.H."/>
            <person name="Leung T.F."/>
            <person name="Tungtrongchitr A."/>
            <person name="Zhong N."/>
            <person name="Liu Z."/>
            <person name="Tsui S.K."/>
        </authorList>
    </citation>
    <scope>NUCLEOTIDE SEQUENCE [LARGE SCALE GENOMIC DNA]</scope>
    <source>
        <strain evidence="1">Derp</strain>
    </source>
</reference>
<accession>A0ABQ8IXT6</accession>
<evidence type="ECO:0000313" key="2">
    <source>
        <dbReference type="Proteomes" id="UP000887458"/>
    </source>
</evidence>
<gene>
    <name evidence="1" type="ORF">DERP_012505</name>
</gene>
<organism evidence="1 2">
    <name type="scientific">Dermatophagoides pteronyssinus</name>
    <name type="common">European house dust mite</name>
    <dbReference type="NCBI Taxonomy" id="6956"/>
    <lineage>
        <taxon>Eukaryota</taxon>
        <taxon>Metazoa</taxon>
        <taxon>Ecdysozoa</taxon>
        <taxon>Arthropoda</taxon>
        <taxon>Chelicerata</taxon>
        <taxon>Arachnida</taxon>
        <taxon>Acari</taxon>
        <taxon>Acariformes</taxon>
        <taxon>Sarcoptiformes</taxon>
        <taxon>Astigmata</taxon>
        <taxon>Psoroptidia</taxon>
        <taxon>Analgoidea</taxon>
        <taxon>Pyroglyphidae</taxon>
        <taxon>Dermatophagoidinae</taxon>
        <taxon>Dermatophagoides</taxon>
    </lineage>
</organism>
<reference evidence="1 2" key="1">
    <citation type="journal article" date="2018" name="J. Allergy Clin. Immunol.">
        <title>High-quality assembly of Dermatophagoides pteronyssinus genome and transcriptome reveals a wide range of novel allergens.</title>
        <authorList>
            <person name="Liu X.Y."/>
            <person name="Yang K.Y."/>
            <person name="Wang M.Q."/>
            <person name="Kwok J.S."/>
            <person name="Zeng X."/>
            <person name="Yang Z."/>
            <person name="Xiao X.J."/>
            <person name="Lau C.P."/>
            <person name="Li Y."/>
            <person name="Huang Z.M."/>
            <person name="Ba J.G."/>
            <person name="Yim A.K."/>
            <person name="Ouyang C.Y."/>
            <person name="Ngai S.M."/>
            <person name="Chan T.F."/>
            <person name="Leung E.L."/>
            <person name="Liu L."/>
            <person name="Liu Z.G."/>
            <person name="Tsui S.K."/>
        </authorList>
    </citation>
    <scope>NUCLEOTIDE SEQUENCE [LARGE SCALE GENOMIC DNA]</scope>
    <source>
        <strain evidence="1">Derp</strain>
    </source>
</reference>
<sequence length="88" mass="9618">MGQEFIAAADGVSISATVANNGNDCGRCCCCCLCRWHSLAFGDRIFLDVRTLFLPLLMPSPPSTTEESPAPLRLGILSCVLRHFARRF</sequence>
<protein>
    <submittedName>
        <fullName evidence="1">Uncharacterized protein</fullName>
    </submittedName>
</protein>